<dbReference type="InterPro" id="IPR012337">
    <property type="entry name" value="RNaseH-like_sf"/>
</dbReference>
<dbReference type="PANTHER" id="PTHR30231">
    <property type="entry name" value="DNA POLYMERASE III SUBUNIT EPSILON"/>
    <property type="match status" value="1"/>
</dbReference>
<dbReference type="AlphaFoldDB" id="A0A3E1J092"/>
<dbReference type="GO" id="GO:0003676">
    <property type="term" value="F:nucleic acid binding"/>
    <property type="evidence" value="ECO:0007669"/>
    <property type="project" value="InterPro"/>
</dbReference>
<organism evidence="5 6">
    <name type="scientific">Gardnerella vaginalis</name>
    <dbReference type="NCBI Taxonomy" id="2702"/>
    <lineage>
        <taxon>Bacteria</taxon>
        <taxon>Bacillati</taxon>
        <taxon>Actinomycetota</taxon>
        <taxon>Actinomycetes</taxon>
        <taxon>Bifidobacteriales</taxon>
        <taxon>Bifidobacteriaceae</taxon>
        <taxon>Gardnerella</taxon>
    </lineage>
</organism>
<dbReference type="RefSeq" id="WP_165846072.1">
    <property type="nucleotide sequence ID" value="NZ_LRTV01000007.1"/>
</dbReference>
<comment type="caution">
    <text evidence="5">The sequence shown here is derived from an EMBL/GenBank/DDBJ whole genome shotgun (WGS) entry which is preliminary data.</text>
</comment>
<evidence type="ECO:0000313" key="5">
    <source>
        <dbReference type="EMBL" id="RFD79697.1"/>
    </source>
</evidence>
<dbReference type="GO" id="GO:0008408">
    <property type="term" value="F:3'-5' exonuclease activity"/>
    <property type="evidence" value="ECO:0007669"/>
    <property type="project" value="TreeGrafter"/>
</dbReference>
<proteinExistence type="predicted"/>
<keyword evidence="1" id="KW-0540">Nuclease</keyword>
<dbReference type="CDD" id="cd06127">
    <property type="entry name" value="DEDDh"/>
    <property type="match status" value="1"/>
</dbReference>
<evidence type="ECO:0000313" key="6">
    <source>
        <dbReference type="Proteomes" id="UP000259221"/>
    </source>
</evidence>
<dbReference type="InterPro" id="IPR036397">
    <property type="entry name" value="RNaseH_sf"/>
</dbReference>
<dbReference type="EMBL" id="LRTV01000007">
    <property type="protein sequence ID" value="RFD79697.1"/>
    <property type="molecule type" value="Genomic_DNA"/>
</dbReference>
<dbReference type="SMART" id="SM00479">
    <property type="entry name" value="EXOIII"/>
    <property type="match status" value="1"/>
</dbReference>
<feature type="domain" description="Exonuclease" evidence="4">
    <location>
        <begin position="28"/>
        <end position="218"/>
    </location>
</feature>
<sequence length="259" mass="28694">MPTYIQELLDAIAAAPSQSENTPLAQSWLLGFDTETTGATLGKDAIVSATLVLRNPALGHKGDTVSTWLINPHQPMNPKASEVNGFTDEYLQVHGGEPTQELELLAQAISATQSKNIPLLAYNAPFDVTMLRHDLQRWQLTPLNQRPTSTINTLTQEDVLTVDPLVIDRTISRRTGKRTLTLTSQYYGVEPIGDFHDATADTVAALDLIAPICELHESVGRLPLSDIMQWQRAAYIKWRDSFNTWLQAHGKEPITGTWL</sequence>
<protein>
    <submittedName>
        <fullName evidence="5">DNA polymerase III subunit epsilon</fullName>
    </submittedName>
</protein>
<reference evidence="5 6" key="1">
    <citation type="submission" date="2016-02" db="EMBL/GenBank/DDBJ databases">
        <authorList>
            <person name="Alioto T."/>
            <person name="Alioto T."/>
        </authorList>
    </citation>
    <scope>NUCLEOTIDE SEQUENCE [LARGE SCALE GENOMIC DNA]</scope>
    <source>
        <strain evidence="5 6">NR010</strain>
    </source>
</reference>
<gene>
    <name evidence="5" type="ORF">AXE77_04090</name>
</gene>
<keyword evidence="3" id="KW-0269">Exonuclease</keyword>
<keyword evidence="2" id="KW-0378">Hydrolase</keyword>
<dbReference type="Proteomes" id="UP000259221">
    <property type="component" value="Unassembled WGS sequence"/>
</dbReference>
<name>A0A3E1J092_GARVA</name>
<evidence type="ECO:0000259" key="4">
    <source>
        <dbReference type="SMART" id="SM00479"/>
    </source>
</evidence>
<dbReference type="InterPro" id="IPR013520">
    <property type="entry name" value="Ribonucl_H"/>
</dbReference>
<dbReference type="PANTHER" id="PTHR30231:SF4">
    <property type="entry name" value="PROTEIN NEN2"/>
    <property type="match status" value="1"/>
</dbReference>
<dbReference type="Pfam" id="PF00929">
    <property type="entry name" value="RNase_T"/>
    <property type="match status" value="1"/>
</dbReference>
<dbReference type="Gene3D" id="3.30.420.10">
    <property type="entry name" value="Ribonuclease H-like superfamily/Ribonuclease H"/>
    <property type="match status" value="1"/>
</dbReference>
<dbReference type="SUPFAM" id="SSF53098">
    <property type="entry name" value="Ribonuclease H-like"/>
    <property type="match status" value="1"/>
</dbReference>
<evidence type="ECO:0000256" key="3">
    <source>
        <dbReference type="ARBA" id="ARBA00022839"/>
    </source>
</evidence>
<evidence type="ECO:0000256" key="2">
    <source>
        <dbReference type="ARBA" id="ARBA00022801"/>
    </source>
</evidence>
<accession>A0A3E1J092</accession>
<evidence type="ECO:0000256" key="1">
    <source>
        <dbReference type="ARBA" id="ARBA00022722"/>
    </source>
</evidence>
<dbReference type="GO" id="GO:0005829">
    <property type="term" value="C:cytosol"/>
    <property type="evidence" value="ECO:0007669"/>
    <property type="project" value="TreeGrafter"/>
</dbReference>